<proteinExistence type="predicted"/>
<comment type="caution">
    <text evidence="3">The sequence shown here is derived from an EMBL/GenBank/DDBJ whole genome shotgun (WGS) entry which is preliminary data.</text>
</comment>
<evidence type="ECO:0000313" key="3">
    <source>
        <dbReference type="EMBL" id="KAI3860263.1"/>
    </source>
</evidence>
<accession>A0AAD4X757</accession>
<organism evidence="3 4">
    <name type="scientific">Papaver atlanticum</name>
    <dbReference type="NCBI Taxonomy" id="357466"/>
    <lineage>
        <taxon>Eukaryota</taxon>
        <taxon>Viridiplantae</taxon>
        <taxon>Streptophyta</taxon>
        <taxon>Embryophyta</taxon>
        <taxon>Tracheophyta</taxon>
        <taxon>Spermatophyta</taxon>
        <taxon>Magnoliopsida</taxon>
        <taxon>Ranunculales</taxon>
        <taxon>Papaveraceae</taxon>
        <taxon>Papaveroideae</taxon>
        <taxon>Papaver</taxon>
    </lineage>
</organism>
<evidence type="ECO:0000313" key="4">
    <source>
        <dbReference type="Proteomes" id="UP001202328"/>
    </source>
</evidence>
<dbReference type="GO" id="GO:0006289">
    <property type="term" value="P:nucleotide-excision repair"/>
    <property type="evidence" value="ECO:0007669"/>
    <property type="project" value="InterPro"/>
</dbReference>
<gene>
    <name evidence="3" type="ORF">MKW98_029532</name>
</gene>
<evidence type="ECO:0000256" key="1">
    <source>
        <dbReference type="SAM" id="MobiDB-lite"/>
    </source>
</evidence>
<dbReference type="AlphaFoldDB" id="A0AAD4X757"/>
<evidence type="ECO:0000259" key="2">
    <source>
        <dbReference type="Pfam" id="PF09280"/>
    </source>
</evidence>
<feature type="domain" description="XPC-binding" evidence="2">
    <location>
        <begin position="20"/>
        <end position="70"/>
    </location>
</feature>
<name>A0AAD4X757_9MAGN</name>
<dbReference type="Gene3D" id="1.10.10.540">
    <property type="entry name" value="XPC-binding domain"/>
    <property type="match status" value="1"/>
</dbReference>
<dbReference type="InterPro" id="IPR036353">
    <property type="entry name" value="XPC-bd_sf"/>
</dbReference>
<keyword evidence="4" id="KW-1185">Reference proteome</keyword>
<reference evidence="3" key="1">
    <citation type="submission" date="2022-04" db="EMBL/GenBank/DDBJ databases">
        <title>A functionally conserved STORR gene fusion in Papaver species that diverged 16.8 million years ago.</title>
        <authorList>
            <person name="Catania T."/>
        </authorList>
    </citation>
    <scope>NUCLEOTIDE SEQUENCE</scope>
    <source>
        <strain evidence="3">S-188037</strain>
    </source>
</reference>
<dbReference type="Pfam" id="PF09280">
    <property type="entry name" value="XPC-binding"/>
    <property type="match status" value="1"/>
</dbReference>
<dbReference type="GO" id="GO:0043161">
    <property type="term" value="P:proteasome-mediated ubiquitin-dependent protein catabolic process"/>
    <property type="evidence" value="ECO:0007669"/>
    <property type="project" value="InterPro"/>
</dbReference>
<dbReference type="Proteomes" id="UP001202328">
    <property type="component" value="Unassembled WGS sequence"/>
</dbReference>
<protein>
    <recommendedName>
        <fullName evidence="2">XPC-binding domain-containing protein</fullName>
    </recommendedName>
</protein>
<feature type="region of interest" description="Disordered" evidence="1">
    <location>
        <begin position="1"/>
        <end position="22"/>
    </location>
</feature>
<dbReference type="SUPFAM" id="SSF101238">
    <property type="entry name" value="XPC-binding domain"/>
    <property type="match status" value="1"/>
</dbReference>
<dbReference type="InterPro" id="IPR015360">
    <property type="entry name" value="XPC-bd"/>
</dbReference>
<dbReference type="GO" id="GO:0003684">
    <property type="term" value="F:damaged DNA binding"/>
    <property type="evidence" value="ECO:0007669"/>
    <property type="project" value="InterPro"/>
</dbReference>
<dbReference type="EMBL" id="JAJJMB010014446">
    <property type="protein sequence ID" value="KAI3860263.1"/>
    <property type="molecule type" value="Genomic_DNA"/>
</dbReference>
<sequence length="119" mass="13273">MLLQGIPDQRTDPAPSSGPNANKLQALRSMVQAHPHMFHLMLEEQKKQKPNLAEIIEENQDYLLSLLLNPVEEDEGELLVTEKEGEAIDLFLKAFLACNKNEELAAKCLCLINGGTIYS</sequence>